<dbReference type="SMART" id="SM00439">
    <property type="entry name" value="BAH"/>
    <property type="match status" value="1"/>
</dbReference>
<keyword evidence="14" id="KW-1185">Reference proteome</keyword>
<dbReference type="InterPro" id="IPR003959">
    <property type="entry name" value="ATPase_AAA_core"/>
</dbReference>
<dbReference type="GO" id="GO:0033314">
    <property type="term" value="P:mitotic DNA replication checkpoint signaling"/>
    <property type="evidence" value="ECO:0007669"/>
    <property type="project" value="TreeGrafter"/>
</dbReference>
<dbReference type="PROSITE" id="PS51038">
    <property type="entry name" value="BAH"/>
    <property type="match status" value="1"/>
</dbReference>
<keyword evidence="8" id="KW-0238">DNA-binding</keyword>
<feature type="coiled-coil region" evidence="10">
    <location>
        <begin position="983"/>
        <end position="1017"/>
    </location>
</feature>
<evidence type="ECO:0000256" key="3">
    <source>
        <dbReference type="ARBA" id="ARBA00022705"/>
    </source>
</evidence>
<evidence type="ECO:0000256" key="5">
    <source>
        <dbReference type="ARBA" id="ARBA00022741"/>
    </source>
</evidence>
<dbReference type="PANTHER" id="PTHR10763">
    <property type="entry name" value="CELL DIVISION CONTROL PROTEIN 6-RELATED"/>
    <property type="match status" value="1"/>
</dbReference>
<dbReference type="SUPFAM" id="SSF52540">
    <property type="entry name" value="P-loop containing nucleoside triphosphate hydrolases"/>
    <property type="match status" value="1"/>
</dbReference>
<dbReference type="SMART" id="SM00382">
    <property type="entry name" value="AAA"/>
    <property type="match status" value="1"/>
</dbReference>
<evidence type="ECO:0000256" key="6">
    <source>
        <dbReference type="ARBA" id="ARBA00022840"/>
    </source>
</evidence>
<proteinExistence type="inferred from homology"/>
<feature type="region of interest" description="Disordered" evidence="11">
    <location>
        <begin position="301"/>
        <end position="425"/>
    </location>
</feature>
<dbReference type="InterPro" id="IPR027417">
    <property type="entry name" value="P-loop_NTPase"/>
</dbReference>
<dbReference type="CDD" id="cd00009">
    <property type="entry name" value="AAA"/>
    <property type="match status" value="1"/>
</dbReference>
<dbReference type="PANTHER" id="PTHR10763:SF23">
    <property type="entry name" value="ORIGIN RECOGNITION COMPLEX SUBUNIT 1"/>
    <property type="match status" value="1"/>
</dbReference>
<keyword evidence="7" id="KW-0460">Magnesium</keyword>
<dbReference type="Pfam" id="PF22606">
    <property type="entry name" value="Cdc6-ORC-like_ATPase_lid"/>
    <property type="match status" value="1"/>
</dbReference>
<evidence type="ECO:0000256" key="11">
    <source>
        <dbReference type="SAM" id="MobiDB-lite"/>
    </source>
</evidence>
<dbReference type="GO" id="GO:0016887">
    <property type="term" value="F:ATP hydrolysis activity"/>
    <property type="evidence" value="ECO:0007669"/>
    <property type="project" value="InterPro"/>
</dbReference>
<name>A0A369K9Q7_HYPMA</name>
<feature type="compositionally biased region" description="Basic and acidic residues" evidence="11">
    <location>
        <begin position="23"/>
        <end position="33"/>
    </location>
</feature>
<evidence type="ECO:0000256" key="9">
    <source>
        <dbReference type="ARBA" id="ARBA00023242"/>
    </source>
</evidence>
<dbReference type="OrthoDB" id="1926878at2759"/>
<evidence type="ECO:0000256" key="8">
    <source>
        <dbReference type="ARBA" id="ARBA00023125"/>
    </source>
</evidence>
<evidence type="ECO:0000256" key="7">
    <source>
        <dbReference type="ARBA" id="ARBA00022842"/>
    </source>
</evidence>
<evidence type="ECO:0000259" key="12">
    <source>
        <dbReference type="PROSITE" id="PS51038"/>
    </source>
</evidence>
<feature type="compositionally biased region" description="Basic residues" evidence="11">
    <location>
        <begin position="301"/>
        <end position="315"/>
    </location>
</feature>
<dbReference type="Gene3D" id="3.40.50.300">
    <property type="entry name" value="P-loop containing nucleotide triphosphate hydrolases"/>
    <property type="match status" value="1"/>
</dbReference>
<evidence type="ECO:0000313" key="14">
    <source>
        <dbReference type="Proteomes" id="UP000076154"/>
    </source>
</evidence>
<dbReference type="Gene3D" id="2.30.30.490">
    <property type="match status" value="1"/>
</dbReference>
<dbReference type="InterPro" id="IPR003593">
    <property type="entry name" value="AAA+_ATPase"/>
</dbReference>
<feature type="compositionally biased region" description="Acidic residues" evidence="11">
    <location>
        <begin position="337"/>
        <end position="346"/>
    </location>
</feature>
<evidence type="ECO:0000256" key="10">
    <source>
        <dbReference type="SAM" id="Coils"/>
    </source>
</evidence>
<comment type="caution">
    <text evidence="13">The sequence shown here is derived from an EMBL/GenBank/DDBJ whole genome shotgun (WGS) entry which is preliminary data.</text>
</comment>
<keyword evidence="4" id="KW-0479">Metal-binding</keyword>
<feature type="region of interest" description="Disordered" evidence="11">
    <location>
        <begin position="275"/>
        <end position="294"/>
    </location>
</feature>
<organism evidence="13 14">
    <name type="scientific">Hypsizygus marmoreus</name>
    <name type="common">White beech mushroom</name>
    <name type="synonym">Agaricus marmoreus</name>
    <dbReference type="NCBI Taxonomy" id="39966"/>
    <lineage>
        <taxon>Eukaryota</taxon>
        <taxon>Fungi</taxon>
        <taxon>Dikarya</taxon>
        <taxon>Basidiomycota</taxon>
        <taxon>Agaricomycotina</taxon>
        <taxon>Agaricomycetes</taxon>
        <taxon>Agaricomycetidae</taxon>
        <taxon>Agaricales</taxon>
        <taxon>Tricholomatineae</taxon>
        <taxon>Lyophyllaceae</taxon>
        <taxon>Hypsizygus</taxon>
    </lineage>
</organism>
<accession>A0A369K9Q7</accession>
<keyword evidence="5" id="KW-0547">Nucleotide-binding</keyword>
<gene>
    <name evidence="13" type="primary">orc1</name>
    <name evidence="13" type="ORF">Hypma_014943</name>
</gene>
<feature type="compositionally biased region" description="Acidic residues" evidence="11">
    <location>
        <begin position="320"/>
        <end position="330"/>
    </location>
</feature>
<dbReference type="GO" id="GO:0006270">
    <property type="term" value="P:DNA replication initiation"/>
    <property type="evidence" value="ECO:0007669"/>
    <property type="project" value="TreeGrafter"/>
</dbReference>
<feature type="domain" description="BAH" evidence="12">
    <location>
        <begin position="106"/>
        <end position="263"/>
    </location>
</feature>
<dbReference type="Pfam" id="PF00004">
    <property type="entry name" value="AAA"/>
    <property type="match status" value="1"/>
</dbReference>
<keyword evidence="10" id="KW-0175">Coiled coil</keyword>
<keyword evidence="9" id="KW-0539">Nucleus</keyword>
<protein>
    <submittedName>
        <fullName evidence="13">Origin recognition complex subunit 1</fullName>
    </submittedName>
</protein>
<dbReference type="InterPro" id="IPR001025">
    <property type="entry name" value="BAH_dom"/>
</dbReference>
<comment type="subcellular location">
    <subcellularLocation>
        <location evidence="1">Nucleus</location>
    </subcellularLocation>
</comment>
<evidence type="ECO:0000256" key="2">
    <source>
        <dbReference type="ARBA" id="ARBA00008398"/>
    </source>
</evidence>
<dbReference type="GO" id="GO:0005664">
    <property type="term" value="C:nuclear origin of replication recognition complex"/>
    <property type="evidence" value="ECO:0007669"/>
    <property type="project" value="TreeGrafter"/>
</dbReference>
<dbReference type="Proteomes" id="UP000076154">
    <property type="component" value="Unassembled WGS sequence"/>
</dbReference>
<dbReference type="InterPro" id="IPR043151">
    <property type="entry name" value="BAH_sf"/>
</dbReference>
<dbReference type="FunFam" id="3.40.50.300:FF:000199">
    <property type="entry name" value="Origin recognition complex subunit 1"/>
    <property type="match status" value="1"/>
</dbReference>
<dbReference type="STRING" id="39966.A0A369K9Q7"/>
<dbReference type="GO" id="GO:0003688">
    <property type="term" value="F:DNA replication origin binding"/>
    <property type="evidence" value="ECO:0007669"/>
    <property type="project" value="TreeGrafter"/>
</dbReference>
<dbReference type="InterPro" id="IPR050311">
    <property type="entry name" value="ORC1/CDC6"/>
</dbReference>
<feature type="region of interest" description="Disordered" evidence="11">
    <location>
        <begin position="1"/>
        <end position="47"/>
    </location>
</feature>
<evidence type="ECO:0000256" key="1">
    <source>
        <dbReference type="ARBA" id="ARBA00004123"/>
    </source>
</evidence>
<dbReference type="Pfam" id="PF01426">
    <property type="entry name" value="BAH"/>
    <property type="match status" value="1"/>
</dbReference>
<evidence type="ECO:0000256" key="4">
    <source>
        <dbReference type="ARBA" id="ARBA00022723"/>
    </source>
</evidence>
<dbReference type="Gene3D" id="1.20.1280.50">
    <property type="match status" value="1"/>
</dbReference>
<evidence type="ECO:0000313" key="13">
    <source>
        <dbReference type="EMBL" id="RDB28524.1"/>
    </source>
</evidence>
<sequence length="1521" mass="171239">MTKATPATPRRSRRFQPLATPSRKSDQDLHRAWSGEPLYSRPTNRNLDLFPDEIDELEEEDEDGDRSGELETVFYRSLEMKSRMVKAYRDKTKGKGKKKAQENVINTYNVGDTVLVETDALLLQRRPYSVGIILAMWETRKKDSEHEYEFDPTKMRVRIHWFLRPTELASIRAKRDHIKNEIYYSLTGDQILYPETIVGHCSVTTKRPAQSEVKSAVEWSRSPTKKFKNGYVDEEDETKQGEDDAFYCHLAVDSMRGLFYDLDWDKHRSIATPSIIEPPTEVDDQWGSGSAWDVDIAPQRKRNAKVDHSHRRKRTKLETIESESECGGTDDEFKAESDDDAENEQVDDLHASDSDSNPTSLADDDDFEIPQTPSRNKRKRAAAGSPSKRSSTTATPRKPRGKTLVHPTPHSKAMLKAKGTPSKKQKFAVRPQTLTFAAHDLSHIPKDPWLRAMHVLHVGSRPDALPCREEEFEKVLRCVGELLEEGSGGCVYISGVPGTGKTATVHAVIRQLKRMAETGETNPFTYVEINGLKIPEPSTAYNLLWEGVAGHDVAREGHLRIGTKESLKALTRHFSGGGGRGRGPGGHACVVLMDELDQLVTAKQDVVYNFFNWPTLVASKLVVIAVANTMDLPERVMTGRVRSRLGMIRINFQPYNTQQLQTIVQARLQSANDGMEKDEAQEVLAGDVVKFAAMKVSSISGDARRVLDICRRTVELVQPKRRTAKMSDVKEVIKVMQNSPTAAYLRECSFHERMMLASLVKCIKREGVDEIKWGEVQHQHLIYMNVLTSPSDPTRKPTPSELALVLDSLVASRAMLVEEGVAVMRKPEGERKVVLNLEQSEVERVLSEDCTYICLLNSPTLQSGDLPRSSHDQASTILRWSLPSPYTRVVFKRNPDIPMEINAVDVHRVPPENFTSPLQRPPQYSHPFASSHLRHSYSLEFGSYAENMQLVSPFAERLKTNRSASANESDGIRHIISKLSLERSGLNTEIARLQTIIDDLTDQRQKLDEQIADHQGLISGIRRLPPELLQIIFCCCLPEGNAVMVADEAPLLLSRVCSSWRSIAFGTPQLWSSLHICAPDIGQLSEEEGREALRRYGDAVATWLDRSGGSLLSLSFTSPNIHRNFTNSIGIAYLSEVLIRFSPRWRDISFRIPEREYRNNFKSLSITHVPSLRSIAVEFDDCKQGQFQPSNSLPLLFLPSLRAITLSELPDSPSNLNICWENITTLCLAHQDPKVASFISCKEALNVLHRCSRLTACRIDISDYSDMFTDVYPDGLNHMITVPLLQTLRIIHEGVDLRPFFHFLHLPRLQHLHVLETSVHLMKPQLSFQDLLTQPRVPLETLEFIVGTISTGNLRESLCLARSVKNLRLVAASFNDYCAVNDEFLLSLIPSGSAPYICPLLENIDIRIPPSSNVTEEAVLRFLLGRTCSLPTGVVRLRRASFAFSRERKTNIMRELQPATEQGLKVNISYPVTVAPPVYLPRSYLEIANPADHWNRPFWVDVPSGVGCIKSICQESPNSDA</sequence>
<dbReference type="GO" id="GO:0005524">
    <property type="term" value="F:ATP binding"/>
    <property type="evidence" value="ECO:0007669"/>
    <property type="project" value="UniProtKB-KW"/>
</dbReference>
<dbReference type="GO" id="GO:0003682">
    <property type="term" value="F:chromatin binding"/>
    <property type="evidence" value="ECO:0007669"/>
    <property type="project" value="InterPro"/>
</dbReference>
<dbReference type="GO" id="GO:0046872">
    <property type="term" value="F:metal ion binding"/>
    <property type="evidence" value="ECO:0007669"/>
    <property type="project" value="UniProtKB-KW"/>
</dbReference>
<keyword evidence="6" id="KW-0067">ATP-binding</keyword>
<keyword evidence="3" id="KW-0235">DNA replication</keyword>
<dbReference type="InterPro" id="IPR054425">
    <property type="entry name" value="Cdc6_ORC1-like_ATPase_lid"/>
</dbReference>
<comment type="similarity">
    <text evidence="2">Belongs to the ORC1 family.</text>
</comment>
<dbReference type="InParanoid" id="A0A369K9Q7"/>
<reference evidence="13" key="1">
    <citation type="submission" date="2018-04" db="EMBL/GenBank/DDBJ databases">
        <title>Whole genome sequencing of Hypsizygus marmoreus.</title>
        <authorList>
            <person name="Choi I.-G."/>
            <person name="Min B."/>
            <person name="Kim J.-G."/>
            <person name="Kim S."/>
            <person name="Oh Y.-L."/>
            <person name="Kong W.-S."/>
            <person name="Park H."/>
            <person name="Jeong J."/>
            <person name="Song E.-S."/>
        </authorList>
    </citation>
    <scope>NUCLEOTIDE SEQUENCE [LARGE SCALE GENOMIC DNA]</scope>
    <source>
        <strain evidence="13">51987-8</strain>
    </source>
</reference>
<dbReference type="EMBL" id="LUEZ02000010">
    <property type="protein sequence ID" value="RDB28524.1"/>
    <property type="molecule type" value="Genomic_DNA"/>
</dbReference>